<dbReference type="SUPFAM" id="SSF141371">
    <property type="entry name" value="PilZ domain-like"/>
    <property type="match status" value="1"/>
</dbReference>
<dbReference type="AlphaFoldDB" id="A0A0R3LJ29"/>
<evidence type="ECO:0000259" key="1">
    <source>
        <dbReference type="Pfam" id="PF07238"/>
    </source>
</evidence>
<dbReference type="Proteomes" id="UP000051913">
    <property type="component" value="Unassembled WGS sequence"/>
</dbReference>
<dbReference type="GO" id="GO:0035438">
    <property type="term" value="F:cyclic-di-GMP binding"/>
    <property type="evidence" value="ECO:0007669"/>
    <property type="project" value="InterPro"/>
</dbReference>
<dbReference type="Gene3D" id="2.40.10.220">
    <property type="entry name" value="predicted glycosyltransferase like domains"/>
    <property type="match status" value="1"/>
</dbReference>
<dbReference type="InterPro" id="IPR009875">
    <property type="entry name" value="PilZ_domain"/>
</dbReference>
<dbReference type="Pfam" id="PF07238">
    <property type="entry name" value="PilZ"/>
    <property type="match status" value="1"/>
</dbReference>
<keyword evidence="3" id="KW-1185">Reference proteome</keyword>
<evidence type="ECO:0000313" key="3">
    <source>
        <dbReference type="Proteomes" id="UP000051913"/>
    </source>
</evidence>
<proteinExistence type="predicted"/>
<gene>
    <name evidence="2" type="ORF">CP49_06975</name>
</gene>
<evidence type="ECO:0000313" key="2">
    <source>
        <dbReference type="EMBL" id="KRR07764.1"/>
    </source>
</evidence>
<feature type="domain" description="PilZ" evidence="1">
    <location>
        <begin position="16"/>
        <end position="85"/>
    </location>
</feature>
<organism evidence="2 3">
    <name type="scientific">Bradyrhizobium valentinum</name>
    <dbReference type="NCBI Taxonomy" id="1518501"/>
    <lineage>
        <taxon>Bacteria</taxon>
        <taxon>Pseudomonadati</taxon>
        <taxon>Pseudomonadota</taxon>
        <taxon>Alphaproteobacteria</taxon>
        <taxon>Hyphomicrobiales</taxon>
        <taxon>Nitrobacteraceae</taxon>
        <taxon>Bradyrhizobium</taxon>
    </lineage>
</organism>
<accession>A0A0R3LJ29</accession>
<dbReference type="RefSeq" id="WP_057850736.1">
    <property type="nucleotide sequence ID" value="NZ_LLXX01000090.1"/>
</dbReference>
<protein>
    <submittedName>
        <fullName evidence="2">Pilus assembly protein PilZ</fullName>
    </submittedName>
</protein>
<sequence>MALLSSKKRDTRKSLSQPGWITLEGGFAARQCVVQDLSTTGAKVTIDDPNTLPAKLRLAFSRDARTGRRCEVVWRRGKSVGVKFVR</sequence>
<comment type="caution">
    <text evidence="2">The sequence shown here is derived from an EMBL/GenBank/DDBJ whole genome shotgun (WGS) entry which is preliminary data.</text>
</comment>
<reference evidence="2 3" key="1">
    <citation type="submission" date="2014-03" db="EMBL/GenBank/DDBJ databases">
        <title>Bradyrhizobium valentinum sp. nov., isolated from effective nodules of Lupinus mariae-josephae, a lupine endemic of basic-lime soils in Eastern Spain.</title>
        <authorList>
            <person name="Duran D."/>
            <person name="Rey L."/>
            <person name="Navarro A."/>
            <person name="Busquets A."/>
            <person name="Imperial J."/>
            <person name="Ruiz-Argueso T."/>
        </authorList>
    </citation>
    <scope>NUCLEOTIDE SEQUENCE [LARGE SCALE GENOMIC DNA]</scope>
    <source>
        <strain evidence="2 3">LmjM3</strain>
    </source>
</reference>
<name>A0A0R3LJ29_9BRAD</name>
<dbReference type="EMBL" id="LLXX01000090">
    <property type="protein sequence ID" value="KRR07764.1"/>
    <property type="molecule type" value="Genomic_DNA"/>
</dbReference>